<dbReference type="AlphaFoldDB" id="A0A4P6XM68"/>
<dbReference type="EMBL" id="CP034458">
    <property type="protein sequence ID" value="QBM88492.1"/>
    <property type="molecule type" value="Genomic_DNA"/>
</dbReference>
<protein>
    <submittedName>
        <fullName evidence="1">Uncharacterized protein</fullName>
    </submittedName>
</protein>
<gene>
    <name evidence="1" type="ORF">METSCH_C04600</name>
</gene>
<reference evidence="2" key="1">
    <citation type="submission" date="2019-03" db="EMBL/GenBank/DDBJ databases">
        <title>Snf2 controls pulcherriminic acid biosynthesis and connects pigmentation and antifungal activity of the yeast Metschnikowia pulcherrima.</title>
        <authorList>
            <person name="Gore-Lloyd D."/>
            <person name="Sumann I."/>
            <person name="Brachmann A.O."/>
            <person name="Schneeberger K."/>
            <person name="Ortiz-Merino R.A."/>
            <person name="Moreno-Beltran M."/>
            <person name="Schlaefli M."/>
            <person name="Kirner P."/>
            <person name="Santos Kron A."/>
            <person name="Wolfe K.H."/>
            <person name="Piel J."/>
            <person name="Ahrens C.H."/>
            <person name="Henk D."/>
            <person name="Freimoser F.M."/>
        </authorList>
    </citation>
    <scope>NUCLEOTIDE SEQUENCE [LARGE SCALE GENOMIC DNA]</scope>
    <source>
        <strain evidence="2">APC 1.2</strain>
    </source>
</reference>
<keyword evidence="2" id="KW-1185">Reference proteome</keyword>
<dbReference type="STRING" id="2163413.A0A4P6XM68"/>
<proteinExistence type="predicted"/>
<organism evidence="1 2">
    <name type="scientific">Metschnikowia aff. pulcherrima</name>
    <dbReference type="NCBI Taxonomy" id="2163413"/>
    <lineage>
        <taxon>Eukaryota</taxon>
        <taxon>Fungi</taxon>
        <taxon>Dikarya</taxon>
        <taxon>Ascomycota</taxon>
        <taxon>Saccharomycotina</taxon>
        <taxon>Pichiomycetes</taxon>
        <taxon>Metschnikowiaceae</taxon>
        <taxon>Metschnikowia</taxon>
    </lineage>
</organism>
<dbReference type="Proteomes" id="UP000292447">
    <property type="component" value="Chromosome III"/>
</dbReference>
<accession>A0A4P6XM68</accession>
<evidence type="ECO:0000313" key="2">
    <source>
        <dbReference type="Proteomes" id="UP000292447"/>
    </source>
</evidence>
<sequence>MTTRLLQLVFRSGLRALHLLSFNIRLHHQAAGKPTFTSANSVADLALMIDASITGQKAPIKREGVLDALKACKELQKGLFEHDKFARGSAHEQIQAQIDAVLSCESVLFDADLLKLVLLIKFPPATTIKILQRYYDRNPAAIITKDTALIALRDSLHNSDLPGAIKITDLTTGHPNYIAQKNDDLRRGTLNLAGSAIGITLFLKLGVQQVIEMGWLAPTWQHLGSINAMILTYILNSSFFVTVVKFGRQLSSAGGNFLTWQKGTFYTHWYRHADEMAFCTKIMEADVKLNGGPENSAWLVEELCRKDDRLAEGGNLRAGFTRDGYKIRLLEPKDSIEDLKLQAYWMSGGDGFEWVEPDQDPAELLWKTHLDSSNRPQVRNADSKSLKWAEDLIGEK</sequence>
<evidence type="ECO:0000313" key="1">
    <source>
        <dbReference type="EMBL" id="QBM88492.1"/>
    </source>
</evidence>
<name>A0A4P6XM68_9ASCO</name>